<evidence type="ECO:0000313" key="3">
    <source>
        <dbReference type="Proteomes" id="UP000030416"/>
    </source>
</evidence>
<dbReference type="Gene3D" id="2.120.10.30">
    <property type="entry name" value="TolB, C-terminal domain"/>
    <property type="match status" value="1"/>
</dbReference>
<keyword evidence="3" id="KW-1185">Reference proteome</keyword>
<dbReference type="PANTHER" id="PTHR19328:SF13">
    <property type="entry name" value="HIPL1 PROTEIN"/>
    <property type="match status" value="1"/>
</dbReference>
<name>A0A0A3I856_9BACL</name>
<dbReference type="InterPro" id="IPR011042">
    <property type="entry name" value="6-blade_b-propeller_TolB-like"/>
</dbReference>
<dbReference type="AlphaFoldDB" id="A0A0A3I856"/>
<evidence type="ECO:0000313" key="2">
    <source>
        <dbReference type="EMBL" id="KGR79690.1"/>
    </source>
</evidence>
<organism evidence="2 3">
    <name type="scientific">Ureibacillus manganicus DSM 26584</name>
    <dbReference type="NCBI Taxonomy" id="1384049"/>
    <lineage>
        <taxon>Bacteria</taxon>
        <taxon>Bacillati</taxon>
        <taxon>Bacillota</taxon>
        <taxon>Bacilli</taxon>
        <taxon>Bacillales</taxon>
        <taxon>Caryophanaceae</taxon>
        <taxon>Ureibacillus</taxon>
    </lineage>
</organism>
<dbReference type="PANTHER" id="PTHR19328">
    <property type="entry name" value="HEDGEHOG-INTERACTING PROTEIN"/>
    <property type="match status" value="1"/>
</dbReference>
<comment type="caution">
    <text evidence="2">The sequence shown here is derived from an EMBL/GenBank/DDBJ whole genome shotgun (WGS) entry which is preliminary data.</text>
</comment>
<accession>A0A0A3I856</accession>
<dbReference type="PROSITE" id="PS51257">
    <property type="entry name" value="PROKAR_LIPOPROTEIN"/>
    <property type="match status" value="1"/>
</dbReference>
<dbReference type="eggNOG" id="COG2133">
    <property type="taxonomic scope" value="Bacteria"/>
</dbReference>
<dbReference type="OrthoDB" id="9770043at2"/>
<evidence type="ECO:0000259" key="1">
    <source>
        <dbReference type="Pfam" id="PF07995"/>
    </source>
</evidence>
<dbReference type="InterPro" id="IPR012938">
    <property type="entry name" value="Glc/Sorbosone_DH"/>
</dbReference>
<protein>
    <submittedName>
        <fullName evidence="2">Quinoprotein glucose dehydrogenase</fullName>
    </submittedName>
</protein>
<proteinExistence type="predicted"/>
<gene>
    <name evidence="2" type="ORF">CD29_03940</name>
</gene>
<dbReference type="InterPro" id="IPR011041">
    <property type="entry name" value="Quinoprot_gluc/sorb_DH_b-prop"/>
</dbReference>
<dbReference type="RefSeq" id="WP_036183043.1">
    <property type="nucleotide sequence ID" value="NZ_AVDA01000004.1"/>
</dbReference>
<dbReference type="EMBL" id="JPVN01000004">
    <property type="protein sequence ID" value="KGR79690.1"/>
    <property type="molecule type" value="Genomic_DNA"/>
</dbReference>
<sequence length="361" mass="40328">MRKVFILSFLLVLVVAGCNPPEPEVIVEQSTDPIIEVSKITEKPVVIAQNLNTPWSINKINDTIYITERPGTITKIEGGQAVRQKVELNKQLSQSAEAGLMGFTLAPDFKDFNRAYAYYTYEDQAGRFNRIVTLILENNVWTEESVLLDKIPSGNFHHGGRLKIGPDGKLYATAGDASQTSLAQNLNSLAGKILRMNLDGTIPTDNPYPNSYTYSYGHRNPQGITWALDGTMYASEHGNRANDEINKIESGLNYGWPEIEGFEEREGMVTPIFTSGRNNTWAPSGMANYNAKLYVAALRGNAIIEFNLETGEQRQFVTGLGRIRDVFIEDDNLYFVTNNTDGRGNPEQNDDKLYRLSLINE</sequence>
<reference evidence="2 3" key="1">
    <citation type="submission" date="2014-02" db="EMBL/GenBank/DDBJ databases">
        <title>Draft genome sequence of Lysinibacillus manganicus DSM 26584T.</title>
        <authorList>
            <person name="Zhang F."/>
            <person name="Wang G."/>
            <person name="Zhang L."/>
        </authorList>
    </citation>
    <scope>NUCLEOTIDE SEQUENCE [LARGE SCALE GENOMIC DNA]</scope>
    <source>
        <strain evidence="2 3">DSM 26584</strain>
    </source>
</reference>
<feature type="domain" description="Glucose/Sorbosone dehydrogenase" evidence="1">
    <location>
        <begin position="51"/>
        <end position="343"/>
    </location>
</feature>
<dbReference type="Proteomes" id="UP000030416">
    <property type="component" value="Unassembled WGS sequence"/>
</dbReference>
<dbReference type="SUPFAM" id="SSF50952">
    <property type="entry name" value="Soluble quinoprotein glucose dehydrogenase"/>
    <property type="match status" value="1"/>
</dbReference>
<dbReference type="Pfam" id="PF07995">
    <property type="entry name" value="GSDH"/>
    <property type="match status" value="1"/>
</dbReference>
<dbReference type="STRING" id="1384049.CD29_03940"/>